<feature type="region of interest" description="Disordered" evidence="1">
    <location>
        <begin position="65"/>
        <end position="88"/>
    </location>
</feature>
<reference evidence="2" key="1">
    <citation type="submission" date="2021-02" db="EMBL/GenBank/DDBJ databases">
        <authorList>
            <person name="Nowell W R."/>
        </authorList>
    </citation>
    <scope>NUCLEOTIDE SEQUENCE</scope>
</reference>
<organism evidence="2 3">
    <name type="scientific">Rotaria socialis</name>
    <dbReference type="NCBI Taxonomy" id="392032"/>
    <lineage>
        <taxon>Eukaryota</taxon>
        <taxon>Metazoa</taxon>
        <taxon>Spiralia</taxon>
        <taxon>Gnathifera</taxon>
        <taxon>Rotifera</taxon>
        <taxon>Eurotatoria</taxon>
        <taxon>Bdelloidea</taxon>
        <taxon>Philodinida</taxon>
        <taxon>Philodinidae</taxon>
        <taxon>Rotaria</taxon>
    </lineage>
</organism>
<proteinExistence type="predicted"/>
<dbReference type="AlphaFoldDB" id="A0A818RAJ3"/>
<protein>
    <submittedName>
        <fullName evidence="2">Uncharacterized protein</fullName>
    </submittedName>
</protein>
<gene>
    <name evidence="2" type="ORF">LUA448_LOCUS32991</name>
</gene>
<evidence type="ECO:0000313" key="2">
    <source>
        <dbReference type="EMBL" id="CAF3651416.1"/>
    </source>
</evidence>
<accession>A0A818RAJ3</accession>
<name>A0A818RAJ3_9BILA</name>
<comment type="caution">
    <text evidence="2">The sequence shown here is derived from an EMBL/GenBank/DDBJ whole genome shotgun (WGS) entry which is preliminary data.</text>
</comment>
<dbReference type="Proteomes" id="UP000663833">
    <property type="component" value="Unassembled WGS sequence"/>
</dbReference>
<sequence length="88" mass="9811">MPISNPLSLIVSSTLNNDMKFLFNPFTYKFNLNELKPSIGEPFSYFTQASWTIFSPSVFNNIGSKSSDVPVSSSSTEITPNERPITIE</sequence>
<dbReference type="EMBL" id="CAJNYD010004959">
    <property type="protein sequence ID" value="CAF3651416.1"/>
    <property type="molecule type" value="Genomic_DNA"/>
</dbReference>
<evidence type="ECO:0000256" key="1">
    <source>
        <dbReference type="SAM" id="MobiDB-lite"/>
    </source>
</evidence>
<evidence type="ECO:0000313" key="3">
    <source>
        <dbReference type="Proteomes" id="UP000663833"/>
    </source>
</evidence>
<feature type="compositionally biased region" description="Low complexity" evidence="1">
    <location>
        <begin position="65"/>
        <end position="75"/>
    </location>
</feature>